<sequence length="223" mass="25307">MGTFDGRSYENQNSGEFILVRHKKYPIEVDMITQPCSNWGPIPTCACAVNVRAGGDIFTINHCSGHLTKYLSNKDESLKVYRESSSEYKIILPTGMSVNIYLMTWGNYVMNVDIYPSPHDFNQVEGLCGNYNGNPDDDFIMRDSGTLWTPSSDNSDRVWYWAVYPDEFFFLMGPYTQMERELAQSGCLRKYIAMGSGSSVLHLSRCSSQQLSVSLFKARGRFL</sequence>
<dbReference type="EMBL" id="JAIWYP010000007">
    <property type="protein sequence ID" value="KAH3800057.1"/>
    <property type="molecule type" value="Genomic_DNA"/>
</dbReference>
<name>A0A9D4FQD3_DREPO</name>
<keyword evidence="1" id="KW-1015">Disulfide bond</keyword>
<protein>
    <recommendedName>
        <fullName evidence="3">VWFD domain-containing protein</fullName>
    </recommendedName>
</protein>
<evidence type="ECO:0000259" key="3">
    <source>
        <dbReference type="PROSITE" id="PS51233"/>
    </source>
</evidence>
<feature type="domain" description="VWFD" evidence="3">
    <location>
        <begin position="1"/>
        <end position="169"/>
    </location>
</feature>
<evidence type="ECO:0000256" key="2">
    <source>
        <dbReference type="ARBA" id="ARBA00023180"/>
    </source>
</evidence>
<dbReference type="Proteomes" id="UP000828390">
    <property type="component" value="Unassembled WGS sequence"/>
</dbReference>
<reference evidence="4" key="1">
    <citation type="journal article" date="2019" name="bioRxiv">
        <title>The Genome of the Zebra Mussel, Dreissena polymorpha: A Resource for Invasive Species Research.</title>
        <authorList>
            <person name="McCartney M.A."/>
            <person name="Auch B."/>
            <person name="Kono T."/>
            <person name="Mallez S."/>
            <person name="Zhang Y."/>
            <person name="Obille A."/>
            <person name="Becker A."/>
            <person name="Abrahante J.E."/>
            <person name="Garbe J."/>
            <person name="Badalamenti J.P."/>
            <person name="Herman A."/>
            <person name="Mangelson H."/>
            <person name="Liachko I."/>
            <person name="Sullivan S."/>
            <person name="Sone E.D."/>
            <person name="Koren S."/>
            <person name="Silverstein K.A.T."/>
            <person name="Beckman K.B."/>
            <person name="Gohl D.M."/>
        </authorList>
    </citation>
    <scope>NUCLEOTIDE SEQUENCE</scope>
    <source>
        <strain evidence="4">Duluth1</strain>
        <tissue evidence="4">Whole animal</tissue>
    </source>
</reference>
<dbReference type="PANTHER" id="PTHR11339">
    <property type="entry name" value="EXTRACELLULAR MATRIX GLYCOPROTEIN RELATED"/>
    <property type="match status" value="1"/>
</dbReference>
<evidence type="ECO:0000313" key="4">
    <source>
        <dbReference type="EMBL" id="KAH3800057.1"/>
    </source>
</evidence>
<dbReference type="PROSITE" id="PS51233">
    <property type="entry name" value="VWFD"/>
    <property type="match status" value="1"/>
</dbReference>
<keyword evidence="5" id="KW-1185">Reference proteome</keyword>
<dbReference type="InterPro" id="IPR001846">
    <property type="entry name" value="VWF_type-D"/>
</dbReference>
<evidence type="ECO:0000256" key="1">
    <source>
        <dbReference type="ARBA" id="ARBA00023157"/>
    </source>
</evidence>
<dbReference type="AlphaFoldDB" id="A0A9D4FQD3"/>
<evidence type="ECO:0000313" key="5">
    <source>
        <dbReference type="Proteomes" id="UP000828390"/>
    </source>
</evidence>
<proteinExistence type="predicted"/>
<dbReference type="Pfam" id="PF00094">
    <property type="entry name" value="VWD"/>
    <property type="match status" value="1"/>
</dbReference>
<comment type="caution">
    <text evidence="4">The sequence shown here is derived from an EMBL/GenBank/DDBJ whole genome shotgun (WGS) entry which is preliminary data.</text>
</comment>
<dbReference type="InterPro" id="IPR050780">
    <property type="entry name" value="Mucin_vWF_Thrombospondin_sf"/>
</dbReference>
<organism evidence="4 5">
    <name type="scientific">Dreissena polymorpha</name>
    <name type="common">Zebra mussel</name>
    <name type="synonym">Mytilus polymorpha</name>
    <dbReference type="NCBI Taxonomy" id="45954"/>
    <lineage>
        <taxon>Eukaryota</taxon>
        <taxon>Metazoa</taxon>
        <taxon>Spiralia</taxon>
        <taxon>Lophotrochozoa</taxon>
        <taxon>Mollusca</taxon>
        <taxon>Bivalvia</taxon>
        <taxon>Autobranchia</taxon>
        <taxon>Heteroconchia</taxon>
        <taxon>Euheterodonta</taxon>
        <taxon>Imparidentia</taxon>
        <taxon>Neoheterodontei</taxon>
        <taxon>Myida</taxon>
        <taxon>Dreissenoidea</taxon>
        <taxon>Dreissenidae</taxon>
        <taxon>Dreissena</taxon>
    </lineage>
</organism>
<keyword evidence="2" id="KW-0325">Glycoprotein</keyword>
<gene>
    <name evidence="4" type="ORF">DPMN_153682</name>
</gene>
<reference evidence="4" key="2">
    <citation type="submission" date="2020-11" db="EMBL/GenBank/DDBJ databases">
        <authorList>
            <person name="McCartney M.A."/>
            <person name="Auch B."/>
            <person name="Kono T."/>
            <person name="Mallez S."/>
            <person name="Becker A."/>
            <person name="Gohl D.M."/>
            <person name="Silverstein K.A.T."/>
            <person name="Koren S."/>
            <person name="Bechman K.B."/>
            <person name="Herman A."/>
            <person name="Abrahante J.E."/>
            <person name="Garbe J."/>
        </authorList>
    </citation>
    <scope>NUCLEOTIDE SEQUENCE</scope>
    <source>
        <strain evidence="4">Duluth1</strain>
        <tissue evidence="4">Whole animal</tissue>
    </source>
</reference>
<accession>A0A9D4FQD3</accession>